<evidence type="ECO:0000313" key="7">
    <source>
        <dbReference type="Proteomes" id="UP000656813"/>
    </source>
</evidence>
<keyword evidence="5" id="KW-0449">Lipoprotein</keyword>
<dbReference type="SUPFAM" id="SSF53850">
    <property type="entry name" value="Periplasmic binding protein-like II"/>
    <property type="match status" value="1"/>
</dbReference>
<dbReference type="Gene3D" id="3.40.190.10">
    <property type="entry name" value="Periplasmic binding protein-like II"/>
    <property type="match status" value="2"/>
</dbReference>
<dbReference type="InterPro" id="IPR006060">
    <property type="entry name" value="Maltose/Cyclodextrin-bd"/>
</dbReference>
<dbReference type="AlphaFoldDB" id="A0A8J2ZVA8"/>
<reference evidence="6" key="1">
    <citation type="journal article" date="2014" name="Int. J. Syst. Evol. Microbiol.">
        <title>Complete genome sequence of Corynebacterium casei LMG S-19264T (=DSM 44701T), isolated from a smear-ripened cheese.</title>
        <authorList>
            <consortium name="US DOE Joint Genome Institute (JGI-PGF)"/>
            <person name="Walter F."/>
            <person name="Albersmeier A."/>
            <person name="Kalinowski J."/>
            <person name="Ruckert C."/>
        </authorList>
    </citation>
    <scope>NUCLEOTIDE SEQUENCE</scope>
    <source>
        <strain evidence="6">CGMCC 1.12777</strain>
    </source>
</reference>
<keyword evidence="2 5" id="KW-0813">Transport</keyword>
<dbReference type="EMBL" id="BMFV01000009">
    <property type="protein sequence ID" value="GGH80085.1"/>
    <property type="molecule type" value="Genomic_DNA"/>
</dbReference>
<protein>
    <recommendedName>
        <fullName evidence="5">Maltodextrin-binding protein</fullName>
    </recommendedName>
</protein>
<evidence type="ECO:0000256" key="1">
    <source>
        <dbReference type="ARBA" id="ARBA00008520"/>
    </source>
</evidence>
<evidence type="ECO:0000256" key="2">
    <source>
        <dbReference type="ARBA" id="ARBA00022448"/>
    </source>
</evidence>
<gene>
    <name evidence="6" type="ORF">GCM10007096_15970</name>
</gene>
<dbReference type="Pfam" id="PF01547">
    <property type="entry name" value="SBP_bac_1"/>
    <property type="match status" value="1"/>
</dbReference>
<proteinExistence type="inferred from homology"/>
<comment type="caution">
    <text evidence="6">The sequence shown here is derived from an EMBL/GenBank/DDBJ whole genome shotgun (WGS) entry which is preliminary data.</text>
</comment>
<dbReference type="InterPro" id="IPR006059">
    <property type="entry name" value="SBP"/>
</dbReference>
<dbReference type="PANTHER" id="PTHR30061">
    <property type="entry name" value="MALTOSE-BINDING PERIPLASMIC PROTEIN"/>
    <property type="match status" value="1"/>
</dbReference>
<dbReference type="Proteomes" id="UP000656813">
    <property type="component" value="Unassembled WGS sequence"/>
</dbReference>
<dbReference type="GO" id="GO:0015768">
    <property type="term" value="P:maltose transport"/>
    <property type="evidence" value="ECO:0007669"/>
    <property type="project" value="TreeGrafter"/>
</dbReference>
<dbReference type="RefSeq" id="WP_188496875.1">
    <property type="nucleotide sequence ID" value="NZ_BMFV01000009.1"/>
</dbReference>
<name>A0A8J2ZVA8_9BACL</name>
<dbReference type="PANTHER" id="PTHR30061:SF50">
    <property type="entry name" value="MALTOSE_MALTODEXTRIN-BINDING PERIPLASMIC PROTEIN"/>
    <property type="match status" value="1"/>
</dbReference>
<dbReference type="GO" id="GO:1901982">
    <property type="term" value="F:maltose binding"/>
    <property type="evidence" value="ECO:0007669"/>
    <property type="project" value="TreeGrafter"/>
</dbReference>
<dbReference type="GO" id="GO:0042956">
    <property type="term" value="P:maltodextrin transmembrane transport"/>
    <property type="evidence" value="ECO:0007669"/>
    <property type="project" value="TreeGrafter"/>
</dbReference>
<comment type="subcellular location">
    <subcellularLocation>
        <location evidence="5">Cell membrane</location>
        <topology evidence="5">Lipid-anchor</topology>
    </subcellularLocation>
</comment>
<evidence type="ECO:0000256" key="4">
    <source>
        <dbReference type="ARBA" id="ARBA00022729"/>
    </source>
</evidence>
<keyword evidence="4" id="KW-0732">Signal</keyword>
<keyword evidence="7" id="KW-1185">Reference proteome</keyword>
<organism evidence="6 7">
    <name type="scientific">Pullulanibacillus pueri</name>
    <dbReference type="NCBI Taxonomy" id="1437324"/>
    <lineage>
        <taxon>Bacteria</taxon>
        <taxon>Bacillati</taxon>
        <taxon>Bacillota</taxon>
        <taxon>Bacilli</taxon>
        <taxon>Bacillales</taxon>
        <taxon>Sporolactobacillaceae</taxon>
        <taxon>Pullulanibacillus</taxon>
    </lineage>
</organism>
<accession>A0A8J2ZVA8</accession>
<dbReference type="PRINTS" id="PR00181">
    <property type="entry name" value="MALTOSEBP"/>
</dbReference>
<dbReference type="GO" id="GO:0055052">
    <property type="term" value="C:ATP-binding cassette (ABC) transporter complex, substrate-binding subunit-containing"/>
    <property type="evidence" value="ECO:0007669"/>
    <property type="project" value="TreeGrafter"/>
</dbReference>
<comment type="similarity">
    <text evidence="1 5">Belongs to the bacterial solute-binding protein 1 family.</text>
</comment>
<dbReference type="PROSITE" id="PS51257">
    <property type="entry name" value="PROKAR_LIPOPROTEIN"/>
    <property type="match status" value="1"/>
</dbReference>
<keyword evidence="5" id="KW-1003">Cell membrane</keyword>
<dbReference type="GO" id="GO:0015144">
    <property type="term" value="F:carbohydrate transmembrane transporter activity"/>
    <property type="evidence" value="ECO:0007669"/>
    <property type="project" value="InterPro"/>
</dbReference>
<evidence type="ECO:0000313" key="6">
    <source>
        <dbReference type="EMBL" id="GGH80085.1"/>
    </source>
</evidence>
<reference evidence="6" key="2">
    <citation type="submission" date="2020-09" db="EMBL/GenBank/DDBJ databases">
        <authorList>
            <person name="Sun Q."/>
            <person name="Zhou Y."/>
        </authorList>
    </citation>
    <scope>NUCLEOTIDE SEQUENCE</scope>
    <source>
        <strain evidence="6">CGMCC 1.12777</strain>
    </source>
</reference>
<evidence type="ECO:0000256" key="3">
    <source>
        <dbReference type="ARBA" id="ARBA00022597"/>
    </source>
</evidence>
<sequence length="417" mass="45710">MSRKGRLMGLIMVLILSIGSVLVGCSSDKDTSSKSGKSKSGVPTGQTITLWVWKGEPWLGTVKTIAQKWAKEHNDTVKIVDQSKQPNGFQFYATAARTGKGPDVVLGIPHDNLGLFHQEGLISEVPSDIDLNAYNDSVQRAVLVDGKPYAVPTTVETTAIVYNKKLVKEAPKTWDEFKAAADKNGFMYDQANLFNNYTFIGGLGGYVFKDNNGTYDPKDIGLGNEGAIKAYQLMYDMDNTYHWMTPSVDDNVAKSKFTSGAIGMYATGPWAIADLDKSKVDYSFAPFPTLSNGKAATPFETVQTTIVNARSKHQEAAWSLVQALNTKEAQMKYYSEDKQIPALKEAQEDSTVQSNENIKPFIEQLKTAVPQPNIPEMQAAYSAMSVMKNIISGKVTPEKGAKSFVDNIKKGIKVQNQ</sequence>
<dbReference type="CDD" id="cd13586">
    <property type="entry name" value="PBP2_Maltose_binding_like"/>
    <property type="match status" value="1"/>
</dbReference>
<evidence type="ECO:0000256" key="5">
    <source>
        <dbReference type="RuleBase" id="RU365005"/>
    </source>
</evidence>
<keyword evidence="5" id="KW-0472">Membrane</keyword>
<keyword evidence="3 5" id="KW-0762">Sugar transport</keyword>